<dbReference type="Gene3D" id="3.40.980.10">
    <property type="entry name" value="MoaB/Mog-like domain"/>
    <property type="match status" value="1"/>
</dbReference>
<evidence type="ECO:0000313" key="3">
    <source>
        <dbReference type="Proteomes" id="UP000294547"/>
    </source>
</evidence>
<sequence>MVTDETKAPQPTAGIVVIGDEILSGRTRDTNSGVIAAFLTESGIDLREVRVVPDDQPAIVEAIDALRRRYTYVLTTGGIGPTHDDITADAVGAAFGRKVIHDPRAVEILRAHYVTPEALTEARLRMARMPEGAELIDNPLSKAPGFQVENVFVMAGVPKIMEVMLLDVAKRLVGGVPVRSETIDCPFGEGTIGTALAAVAAAHPATTIGSYPAFDGRGFSTKLVVRSRDAAALAAAADAVRAMLATIAAERGEAAPAAARPAQAY</sequence>
<dbReference type="PANTHER" id="PTHR13939:SF0">
    <property type="entry name" value="NMN AMIDOHYDROLASE-LIKE PROTEIN YFAY"/>
    <property type="match status" value="1"/>
</dbReference>
<dbReference type="SUPFAM" id="SSF53218">
    <property type="entry name" value="Molybdenum cofactor biosynthesis proteins"/>
    <property type="match status" value="1"/>
</dbReference>
<dbReference type="CDD" id="cd00885">
    <property type="entry name" value="cinA"/>
    <property type="match status" value="1"/>
</dbReference>
<dbReference type="SMART" id="SM00852">
    <property type="entry name" value="MoCF_biosynth"/>
    <property type="match status" value="1"/>
</dbReference>
<gene>
    <name evidence="2" type="ORF">EDD54_1460</name>
</gene>
<proteinExistence type="predicted"/>
<dbReference type="InterPro" id="IPR036425">
    <property type="entry name" value="MoaB/Mog-like_dom_sf"/>
</dbReference>
<dbReference type="RefSeq" id="WP_126535328.1">
    <property type="nucleotide sequence ID" value="NZ_BSPM01000008.1"/>
</dbReference>
<dbReference type="InterPro" id="IPR001453">
    <property type="entry name" value="MoaB/Mog_dom"/>
</dbReference>
<dbReference type="Pfam" id="PF00994">
    <property type="entry name" value="MoCF_biosynth"/>
    <property type="match status" value="1"/>
</dbReference>
<keyword evidence="3" id="KW-1185">Reference proteome</keyword>
<evidence type="ECO:0000259" key="1">
    <source>
        <dbReference type="SMART" id="SM00852"/>
    </source>
</evidence>
<dbReference type="InterPro" id="IPR056596">
    <property type="entry name" value="FLAD1_M"/>
</dbReference>
<dbReference type="Pfam" id="PF24102">
    <property type="entry name" value="FLAD1_M"/>
    <property type="match status" value="1"/>
</dbReference>
<dbReference type="OrthoDB" id="9801454at2"/>
<feature type="domain" description="MoaB/Mog" evidence="1">
    <location>
        <begin position="14"/>
        <end position="175"/>
    </location>
</feature>
<reference evidence="2 3" key="1">
    <citation type="submission" date="2019-03" db="EMBL/GenBank/DDBJ databases">
        <title>Genomic Encyclopedia of Type Strains, Phase IV (KMG-IV): sequencing the most valuable type-strain genomes for metagenomic binning, comparative biology and taxonomic classification.</title>
        <authorList>
            <person name="Goeker M."/>
        </authorList>
    </citation>
    <scope>NUCLEOTIDE SEQUENCE [LARGE SCALE GENOMIC DNA]</scope>
    <source>
        <strain evidence="2 3">DSM 102969</strain>
    </source>
</reference>
<evidence type="ECO:0000313" key="2">
    <source>
        <dbReference type="EMBL" id="TDP87561.1"/>
    </source>
</evidence>
<dbReference type="PANTHER" id="PTHR13939">
    <property type="entry name" value="NICOTINAMIDE-NUCLEOTIDE AMIDOHYDROLASE PNCC"/>
    <property type="match status" value="1"/>
</dbReference>
<dbReference type="InterPro" id="IPR050101">
    <property type="entry name" value="CinA"/>
</dbReference>
<dbReference type="AlphaFoldDB" id="A0A4R6RLM2"/>
<accession>A0A4R6RLM2</accession>
<organism evidence="2 3">
    <name type="scientific">Oharaeibacter diazotrophicus</name>
    <dbReference type="NCBI Taxonomy" id="1920512"/>
    <lineage>
        <taxon>Bacteria</taxon>
        <taxon>Pseudomonadati</taxon>
        <taxon>Pseudomonadota</taxon>
        <taxon>Alphaproteobacteria</taxon>
        <taxon>Hyphomicrobiales</taxon>
        <taxon>Pleomorphomonadaceae</taxon>
        <taxon>Oharaeibacter</taxon>
    </lineage>
</organism>
<protein>
    <submittedName>
        <fullName evidence="2">Molybdenum cofactor synthesis domain-containing protein</fullName>
    </submittedName>
</protein>
<name>A0A4R6RLM2_9HYPH</name>
<comment type="caution">
    <text evidence="2">The sequence shown here is derived from an EMBL/GenBank/DDBJ whole genome shotgun (WGS) entry which is preliminary data.</text>
</comment>
<dbReference type="EMBL" id="SNXY01000006">
    <property type="protein sequence ID" value="TDP87561.1"/>
    <property type="molecule type" value="Genomic_DNA"/>
</dbReference>
<dbReference type="Proteomes" id="UP000294547">
    <property type="component" value="Unassembled WGS sequence"/>
</dbReference>